<evidence type="ECO:0000313" key="3">
    <source>
        <dbReference type="Proteomes" id="UP000691718"/>
    </source>
</evidence>
<dbReference type="PANTHER" id="PTHR10773">
    <property type="entry name" value="DNA-DIRECTED RNA POLYMERASES I, II, AND III SUBUNIT RPABC2"/>
    <property type="match status" value="1"/>
</dbReference>
<evidence type="ECO:0000256" key="1">
    <source>
        <dbReference type="SAM" id="MobiDB-lite"/>
    </source>
</evidence>
<proteinExistence type="predicted"/>
<dbReference type="EMBL" id="CAJQZP010000961">
    <property type="protein sequence ID" value="CAG5003058.1"/>
    <property type="molecule type" value="Genomic_DNA"/>
</dbReference>
<dbReference type="PANTHER" id="PTHR10773:SF19">
    <property type="match status" value="1"/>
</dbReference>
<accession>A0A8S3X5P5</accession>
<gene>
    <name evidence="2" type="ORF">PAPOLLO_LOCUS14159</name>
</gene>
<comment type="caution">
    <text evidence="2">The sequence shown here is derived from an EMBL/GenBank/DDBJ whole genome shotgun (WGS) entry which is preliminary data.</text>
</comment>
<keyword evidence="3" id="KW-1185">Reference proteome</keyword>
<feature type="region of interest" description="Disordered" evidence="1">
    <location>
        <begin position="152"/>
        <end position="187"/>
    </location>
</feature>
<reference evidence="2" key="1">
    <citation type="submission" date="2021-04" db="EMBL/GenBank/DDBJ databases">
        <authorList>
            <person name="Tunstrom K."/>
        </authorList>
    </citation>
    <scope>NUCLEOTIDE SEQUENCE</scope>
</reference>
<dbReference type="OrthoDB" id="7393998at2759"/>
<dbReference type="AlphaFoldDB" id="A0A8S3X5P5"/>
<name>A0A8S3X5P5_PARAO</name>
<organism evidence="2 3">
    <name type="scientific">Parnassius apollo</name>
    <name type="common">Apollo butterfly</name>
    <name type="synonym">Papilio apollo</name>
    <dbReference type="NCBI Taxonomy" id="110799"/>
    <lineage>
        <taxon>Eukaryota</taxon>
        <taxon>Metazoa</taxon>
        <taxon>Ecdysozoa</taxon>
        <taxon>Arthropoda</taxon>
        <taxon>Hexapoda</taxon>
        <taxon>Insecta</taxon>
        <taxon>Pterygota</taxon>
        <taxon>Neoptera</taxon>
        <taxon>Endopterygota</taxon>
        <taxon>Lepidoptera</taxon>
        <taxon>Glossata</taxon>
        <taxon>Ditrysia</taxon>
        <taxon>Papilionoidea</taxon>
        <taxon>Papilionidae</taxon>
        <taxon>Parnassiinae</taxon>
        <taxon>Parnassini</taxon>
        <taxon>Parnassius</taxon>
        <taxon>Parnassius</taxon>
    </lineage>
</organism>
<protein>
    <submittedName>
        <fullName evidence="2">(apollo) hypothetical protein</fullName>
    </submittedName>
</protein>
<sequence>MKKIMQLISPLPISEESNPGTAFPENIQQDKAPALDQFLLTDSYNDIDMDPILTDTTSPSLIDYICDTDLNSELNTNALLTPLPQTKLVDYSDSDTENTYTLMNLDNQNIKDLTTYDPTMPAFINQLIQPSTSSLFDQQELNVSKNLETHDSITSIDSEDSRKPASLSSDSDEDKSVQTIEEETSVGKRGYRKIKPLPKRLLAKKNRKAAVGKSIQPNPCMNKKCGNSCANKFAEDDRNNIFENYWGLGCDKRQKDFLLSCAKEKPIGRKRSSSNVRKISYDYFISYNGQNIKVCQQFFLKTLNISQMSMRYTIENANKALNTTRDGRRTSRPHNKSDEVEVAQLKSFIEMLPAVPSHYCRNKSTKVYLPQ</sequence>
<dbReference type="Proteomes" id="UP000691718">
    <property type="component" value="Unassembled WGS sequence"/>
</dbReference>
<evidence type="ECO:0000313" key="2">
    <source>
        <dbReference type="EMBL" id="CAG5003058.1"/>
    </source>
</evidence>